<organism evidence="1 2">
    <name type="scientific">Kineococcus rhizosphaerae</name>
    <dbReference type="NCBI Taxonomy" id="559628"/>
    <lineage>
        <taxon>Bacteria</taxon>
        <taxon>Bacillati</taxon>
        <taxon>Actinomycetota</taxon>
        <taxon>Actinomycetes</taxon>
        <taxon>Kineosporiales</taxon>
        <taxon>Kineosporiaceae</taxon>
        <taxon>Kineococcus</taxon>
    </lineage>
</organism>
<sequence length="161" mass="16873">MFVLDAADLLAPATTRPALPGAPEAHADLFRHLLLPTTTARTGHRVDVAAVGTRVLATHLDGHPIRLSETTSVLRARTVLAGDRVSLQRTHVLAYAAERDDLAALLGDDLTDPHPGTTLDLRLVLAGAAAGLRAADLAAAHRTGTLTADRVDLLAALLAPW</sequence>
<name>A0A2T0RA73_9ACTN</name>
<dbReference type="EMBL" id="PVZF01000001">
    <property type="protein sequence ID" value="PRY18062.1"/>
    <property type="molecule type" value="Genomic_DNA"/>
</dbReference>
<protein>
    <submittedName>
        <fullName evidence="1">Uncharacterized protein</fullName>
    </submittedName>
</protein>
<accession>A0A2T0RA73</accession>
<gene>
    <name evidence="1" type="ORF">CLV37_101306</name>
</gene>
<comment type="caution">
    <text evidence="1">The sequence shown here is derived from an EMBL/GenBank/DDBJ whole genome shotgun (WGS) entry which is preliminary data.</text>
</comment>
<evidence type="ECO:0000313" key="2">
    <source>
        <dbReference type="Proteomes" id="UP000238083"/>
    </source>
</evidence>
<reference evidence="1 2" key="1">
    <citation type="submission" date="2018-03" db="EMBL/GenBank/DDBJ databases">
        <title>Genomic Encyclopedia of Archaeal and Bacterial Type Strains, Phase II (KMG-II): from individual species to whole genera.</title>
        <authorList>
            <person name="Goeker M."/>
        </authorList>
    </citation>
    <scope>NUCLEOTIDE SEQUENCE [LARGE SCALE GENOMIC DNA]</scope>
    <source>
        <strain evidence="1 2">DSM 19711</strain>
    </source>
</reference>
<proteinExistence type="predicted"/>
<evidence type="ECO:0000313" key="1">
    <source>
        <dbReference type="EMBL" id="PRY18062.1"/>
    </source>
</evidence>
<dbReference type="AlphaFoldDB" id="A0A2T0RA73"/>
<dbReference type="Proteomes" id="UP000238083">
    <property type="component" value="Unassembled WGS sequence"/>
</dbReference>
<keyword evidence="2" id="KW-1185">Reference proteome</keyword>